<name>A0ABV8LXG3_9ACTN</name>
<feature type="transmembrane region" description="Helical" evidence="7">
    <location>
        <begin position="365"/>
        <end position="391"/>
    </location>
</feature>
<feature type="transmembrane region" description="Helical" evidence="7">
    <location>
        <begin position="207"/>
        <end position="224"/>
    </location>
</feature>
<evidence type="ECO:0000256" key="5">
    <source>
        <dbReference type="ARBA" id="ARBA00022989"/>
    </source>
</evidence>
<evidence type="ECO:0000256" key="2">
    <source>
        <dbReference type="ARBA" id="ARBA00022448"/>
    </source>
</evidence>
<evidence type="ECO:0000256" key="1">
    <source>
        <dbReference type="ARBA" id="ARBA00004651"/>
    </source>
</evidence>
<feature type="transmembrane region" description="Helical" evidence="7">
    <location>
        <begin position="19"/>
        <end position="46"/>
    </location>
</feature>
<evidence type="ECO:0000256" key="7">
    <source>
        <dbReference type="SAM" id="Phobius"/>
    </source>
</evidence>
<keyword evidence="4 7" id="KW-0812">Transmembrane</keyword>
<feature type="transmembrane region" description="Helical" evidence="7">
    <location>
        <begin position="87"/>
        <end position="106"/>
    </location>
</feature>
<evidence type="ECO:0000256" key="3">
    <source>
        <dbReference type="ARBA" id="ARBA00022475"/>
    </source>
</evidence>
<dbReference type="CDD" id="cd17321">
    <property type="entry name" value="MFS_MMR_MDR_like"/>
    <property type="match status" value="1"/>
</dbReference>
<dbReference type="SUPFAM" id="SSF103473">
    <property type="entry name" value="MFS general substrate transporter"/>
    <property type="match status" value="1"/>
</dbReference>
<dbReference type="EMBL" id="JBHSAY010000025">
    <property type="protein sequence ID" value="MFC4135766.1"/>
    <property type="molecule type" value="Genomic_DNA"/>
</dbReference>
<proteinExistence type="predicted"/>
<evidence type="ECO:0000313" key="9">
    <source>
        <dbReference type="EMBL" id="MFC4135766.1"/>
    </source>
</evidence>
<dbReference type="InterPro" id="IPR011701">
    <property type="entry name" value="MFS"/>
</dbReference>
<dbReference type="Pfam" id="PF07690">
    <property type="entry name" value="MFS_1"/>
    <property type="match status" value="1"/>
</dbReference>
<keyword evidence="3" id="KW-1003">Cell membrane</keyword>
<dbReference type="PANTHER" id="PTHR42718">
    <property type="entry name" value="MAJOR FACILITATOR SUPERFAMILY MULTIDRUG TRANSPORTER MFSC"/>
    <property type="match status" value="1"/>
</dbReference>
<comment type="subcellular location">
    <subcellularLocation>
        <location evidence="1">Cell membrane</location>
        <topology evidence="1">Multi-pass membrane protein</topology>
    </subcellularLocation>
</comment>
<feature type="transmembrane region" description="Helical" evidence="7">
    <location>
        <begin position="341"/>
        <end position="359"/>
    </location>
</feature>
<dbReference type="Proteomes" id="UP001595816">
    <property type="component" value="Unassembled WGS sequence"/>
</dbReference>
<feature type="transmembrane region" description="Helical" evidence="7">
    <location>
        <begin position="412"/>
        <end position="429"/>
    </location>
</feature>
<gene>
    <name evidence="9" type="ORF">ACFOZ4_34585</name>
</gene>
<feature type="transmembrane region" description="Helical" evidence="7">
    <location>
        <begin position="311"/>
        <end position="329"/>
    </location>
</feature>
<feature type="transmembrane region" description="Helical" evidence="7">
    <location>
        <begin position="145"/>
        <end position="165"/>
    </location>
</feature>
<dbReference type="Gene3D" id="1.20.1720.10">
    <property type="entry name" value="Multidrug resistance protein D"/>
    <property type="match status" value="2"/>
</dbReference>
<dbReference type="PANTHER" id="PTHR42718:SF47">
    <property type="entry name" value="METHYL VIOLOGEN RESISTANCE PROTEIN SMVA"/>
    <property type="match status" value="1"/>
</dbReference>
<dbReference type="InterPro" id="IPR020846">
    <property type="entry name" value="MFS_dom"/>
</dbReference>
<sequence length="514" mass="53324">MEETVQDTMAPPRAGRREWIGLAVLILPLLLVSMDVSVLYFTVPFISRDLAPSSTEQLWIFDIYGFVLAALLITMGALGDRMGRRRLLLIGALGFSAASALAAYSSSASMLIGARAILGIAGATLMPSTLALIRNMFHDEKQRSTAIAVWTGVMTSGIALGPIVSGLLLEHFWWGSVFLINVPAMVLLLLLAPILLPEYRAAFPGRFDLASALLSIAAVLPVIWGVKEIAAHGVDMTRAAAIVAGLAIAVVFLRRQRRRPDPMLDLAILRRRAFAGSVLVSLLAAVAMIGFAVLSTQYLQLVLGMSPLEGALWSLVPSAGVGAAAPIAATLARRGVDRAKIIAAGFLVAAGGFAVLSAVPVESGLWLWLVGSTLYVAGVVVVLSTATELAVGAVPAERAGASSALMETATEFGGALGIAILGSVATAVYRAQLSDDVPAAARETMGGAVATAAGLPSAEASDLLRSARAAFVASMHTAVWTSAAIMLVAAVAALVCLRQTAIAQPSAERELAKV</sequence>
<keyword evidence="5 7" id="KW-1133">Transmembrane helix</keyword>
<feature type="domain" description="Major facilitator superfamily (MFS) profile" evidence="8">
    <location>
        <begin position="21"/>
        <end position="501"/>
    </location>
</feature>
<accession>A0ABV8LXG3</accession>
<dbReference type="RefSeq" id="WP_372503215.1">
    <property type="nucleotide sequence ID" value="NZ_JBHSAY010000025.1"/>
</dbReference>
<comment type="caution">
    <text evidence="9">The sequence shown here is derived from an EMBL/GenBank/DDBJ whole genome shotgun (WGS) entry which is preliminary data.</text>
</comment>
<feature type="transmembrane region" description="Helical" evidence="7">
    <location>
        <begin position="171"/>
        <end position="195"/>
    </location>
</feature>
<organism evidence="9 10">
    <name type="scientific">Hamadaea flava</name>
    <dbReference type="NCBI Taxonomy" id="1742688"/>
    <lineage>
        <taxon>Bacteria</taxon>
        <taxon>Bacillati</taxon>
        <taxon>Actinomycetota</taxon>
        <taxon>Actinomycetes</taxon>
        <taxon>Micromonosporales</taxon>
        <taxon>Micromonosporaceae</taxon>
        <taxon>Hamadaea</taxon>
    </lineage>
</organism>
<evidence type="ECO:0000259" key="8">
    <source>
        <dbReference type="PROSITE" id="PS50850"/>
    </source>
</evidence>
<dbReference type="PROSITE" id="PS50850">
    <property type="entry name" value="MFS"/>
    <property type="match status" value="1"/>
</dbReference>
<dbReference type="InterPro" id="IPR036259">
    <property type="entry name" value="MFS_trans_sf"/>
</dbReference>
<keyword evidence="2" id="KW-0813">Transport</keyword>
<feature type="transmembrane region" description="Helical" evidence="7">
    <location>
        <begin position="274"/>
        <end position="299"/>
    </location>
</feature>
<reference evidence="10" key="1">
    <citation type="journal article" date="2019" name="Int. J. Syst. Evol. Microbiol.">
        <title>The Global Catalogue of Microorganisms (GCM) 10K type strain sequencing project: providing services to taxonomists for standard genome sequencing and annotation.</title>
        <authorList>
            <consortium name="The Broad Institute Genomics Platform"/>
            <consortium name="The Broad Institute Genome Sequencing Center for Infectious Disease"/>
            <person name="Wu L."/>
            <person name="Ma J."/>
        </authorList>
    </citation>
    <scope>NUCLEOTIDE SEQUENCE [LARGE SCALE GENOMIC DNA]</scope>
    <source>
        <strain evidence="10">CGMCC 4.7289</strain>
    </source>
</reference>
<keyword evidence="10" id="KW-1185">Reference proteome</keyword>
<keyword evidence="6 7" id="KW-0472">Membrane</keyword>
<feature type="transmembrane region" description="Helical" evidence="7">
    <location>
        <begin position="112"/>
        <end position="133"/>
    </location>
</feature>
<feature type="transmembrane region" description="Helical" evidence="7">
    <location>
        <begin position="478"/>
        <end position="497"/>
    </location>
</feature>
<evidence type="ECO:0000313" key="10">
    <source>
        <dbReference type="Proteomes" id="UP001595816"/>
    </source>
</evidence>
<evidence type="ECO:0000256" key="6">
    <source>
        <dbReference type="ARBA" id="ARBA00023136"/>
    </source>
</evidence>
<feature type="transmembrane region" description="Helical" evidence="7">
    <location>
        <begin position="58"/>
        <end position="78"/>
    </location>
</feature>
<evidence type="ECO:0000256" key="4">
    <source>
        <dbReference type="ARBA" id="ARBA00022692"/>
    </source>
</evidence>
<protein>
    <submittedName>
        <fullName evidence="9">MFS transporter</fullName>
    </submittedName>
</protein>
<feature type="transmembrane region" description="Helical" evidence="7">
    <location>
        <begin position="236"/>
        <end position="253"/>
    </location>
</feature>